<proteinExistence type="inferred from homology"/>
<dbReference type="Pfam" id="PF00106">
    <property type="entry name" value="adh_short"/>
    <property type="match status" value="1"/>
</dbReference>
<keyword evidence="2" id="KW-0521">NADP</keyword>
<evidence type="ECO:0000256" key="1">
    <source>
        <dbReference type="ARBA" id="ARBA00006484"/>
    </source>
</evidence>
<dbReference type="STRING" id="1316194.A0A1Q5UJT1"/>
<dbReference type="InterPro" id="IPR052178">
    <property type="entry name" value="Sec_Metab_Biosynth_SDR"/>
</dbReference>
<keyword evidence="3" id="KW-0560">Oxidoreductase</keyword>
<evidence type="ECO:0000313" key="5">
    <source>
        <dbReference type="Proteomes" id="UP000186955"/>
    </source>
</evidence>
<evidence type="ECO:0000256" key="2">
    <source>
        <dbReference type="ARBA" id="ARBA00022857"/>
    </source>
</evidence>
<dbReference type="InterPro" id="IPR036291">
    <property type="entry name" value="NAD(P)-bd_dom_sf"/>
</dbReference>
<comment type="caution">
    <text evidence="4">The sequence shown here is derived from an EMBL/GenBank/DDBJ whole genome shotgun (WGS) entry which is preliminary data.</text>
</comment>
<dbReference type="GO" id="GO:0016491">
    <property type="term" value="F:oxidoreductase activity"/>
    <property type="evidence" value="ECO:0007669"/>
    <property type="project" value="UniProtKB-KW"/>
</dbReference>
<dbReference type="PANTHER" id="PTHR43618">
    <property type="entry name" value="7-ALPHA-HYDROXYSTEROID DEHYDROGENASE"/>
    <property type="match status" value="1"/>
</dbReference>
<dbReference type="AlphaFoldDB" id="A0A1Q5UJT1"/>
<comment type="similarity">
    <text evidence="1">Belongs to the short-chain dehydrogenases/reductases (SDR) family.</text>
</comment>
<dbReference type="SUPFAM" id="SSF51735">
    <property type="entry name" value="NAD(P)-binding Rossmann-fold domains"/>
    <property type="match status" value="1"/>
</dbReference>
<dbReference type="Gene3D" id="3.40.50.720">
    <property type="entry name" value="NAD(P)-binding Rossmann-like Domain"/>
    <property type="match status" value="2"/>
</dbReference>
<evidence type="ECO:0000256" key="3">
    <source>
        <dbReference type="ARBA" id="ARBA00023002"/>
    </source>
</evidence>
<name>A0A1Q5UJT1_9EURO</name>
<dbReference type="PRINTS" id="PR00081">
    <property type="entry name" value="GDHRDH"/>
</dbReference>
<dbReference type="EMBL" id="MNBE01000177">
    <property type="protein sequence ID" value="OKP12736.1"/>
    <property type="molecule type" value="Genomic_DNA"/>
</dbReference>
<dbReference type="PANTHER" id="PTHR43618:SF2">
    <property type="entry name" value="CHAIN DEHYDROGENASE, PUTATIVE (AFU_ORTHOLOGUE AFUA_6G06930)-RELATED"/>
    <property type="match status" value="1"/>
</dbReference>
<sequence>MPYNLRGRNILIVGGARGLGAVVAEKFAAEGCDLAINYLFSQEQADNLATDLAKKHGINAVTIQADAGVKEDCIRLVQATIEKLKGLDIIISNAGWTKFTSFGDLDALTDEEWDKGITAGGSSMAYSVTKSAGLHLLQCLKASQGPKVRINAVLPGLLLTEWGVRYSPEQIEAWKNKSALKHEVSPYGY</sequence>
<gene>
    <name evidence="4" type="ORF">PENSUB_1468</name>
</gene>
<accession>A0A1Q5UJT1</accession>
<protein>
    <submittedName>
        <fullName evidence="4">Granaticin polyketide synthase putative ketoacyl reductase 2</fullName>
    </submittedName>
</protein>
<dbReference type="InterPro" id="IPR002347">
    <property type="entry name" value="SDR_fam"/>
</dbReference>
<reference evidence="4 5" key="1">
    <citation type="submission" date="2016-10" db="EMBL/GenBank/DDBJ databases">
        <title>Genome sequence of the ascomycete fungus Penicillium subrubescens.</title>
        <authorList>
            <person name="De Vries R.P."/>
            <person name="Peng M."/>
            <person name="Dilokpimol A."/>
            <person name="Hilden K."/>
            <person name="Makela M.R."/>
            <person name="Grigoriev I."/>
            <person name="Riley R."/>
            <person name="Granchi Z."/>
        </authorList>
    </citation>
    <scope>NUCLEOTIDE SEQUENCE [LARGE SCALE GENOMIC DNA]</scope>
    <source>
        <strain evidence="4 5">CBS 132785</strain>
    </source>
</reference>
<evidence type="ECO:0000313" key="4">
    <source>
        <dbReference type="EMBL" id="OKP12736.1"/>
    </source>
</evidence>
<dbReference type="Proteomes" id="UP000186955">
    <property type="component" value="Unassembled WGS sequence"/>
</dbReference>
<dbReference type="CDD" id="cd05233">
    <property type="entry name" value="SDR_c"/>
    <property type="match status" value="1"/>
</dbReference>
<organism evidence="4 5">
    <name type="scientific">Penicillium subrubescens</name>
    <dbReference type="NCBI Taxonomy" id="1316194"/>
    <lineage>
        <taxon>Eukaryota</taxon>
        <taxon>Fungi</taxon>
        <taxon>Dikarya</taxon>
        <taxon>Ascomycota</taxon>
        <taxon>Pezizomycotina</taxon>
        <taxon>Eurotiomycetes</taxon>
        <taxon>Eurotiomycetidae</taxon>
        <taxon>Eurotiales</taxon>
        <taxon>Aspergillaceae</taxon>
        <taxon>Penicillium</taxon>
    </lineage>
</organism>
<keyword evidence="5" id="KW-1185">Reference proteome</keyword>